<dbReference type="EMBL" id="ML769486">
    <property type="protein sequence ID" value="KAE9398194.1"/>
    <property type="molecule type" value="Genomic_DNA"/>
</dbReference>
<evidence type="ECO:0000313" key="2">
    <source>
        <dbReference type="Proteomes" id="UP000799118"/>
    </source>
</evidence>
<evidence type="ECO:0000313" key="1">
    <source>
        <dbReference type="EMBL" id="KAE9398194.1"/>
    </source>
</evidence>
<proteinExistence type="predicted"/>
<sequence length="63" mass="7012">MLLVAKHTQLVARDLVLPLHVLPPDPFDMESDDEGAVDRDQLLAKVELARKNHPSNIPGTSMR</sequence>
<accession>A0A6A4HM99</accession>
<protein>
    <submittedName>
        <fullName evidence="1">Uncharacterized protein</fullName>
    </submittedName>
</protein>
<gene>
    <name evidence="1" type="ORF">BT96DRAFT_995091</name>
</gene>
<reference evidence="1" key="1">
    <citation type="journal article" date="2019" name="Environ. Microbiol.">
        <title>Fungal ecological strategies reflected in gene transcription - a case study of two litter decomposers.</title>
        <authorList>
            <person name="Barbi F."/>
            <person name="Kohler A."/>
            <person name="Barry K."/>
            <person name="Baskaran P."/>
            <person name="Daum C."/>
            <person name="Fauchery L."/>
            <person name="Ihrmark K."/>
            <person name="Kuo A."/>
            <person name="LaButti K."/>
            <person name="Lipzen A."/>
            <person name="Morin E."/>
            <person name="Grigoriev I.V."/>
            <person name="Henrissat B."/>
            <person name="Lindahl B."/>
            <person name="Martin F."/>
        </authorList>
    </citation>
    <scope>NUCLEOTIDE SEQUENCE</scope>
    <source>
        <strain evidence="1">JB14</strain>
    </source>
</reference>
<dbReference type="AlphaFoldDB" id="A0A6A4HM99"/>
<dbReference type="Proteomes" id="UP000799118">
    <property type="component" value="Unassembled WGS sequence"/>
</dbReference>
<organism evidence="1 2">
    <name type="scientific">Gymnopus androsaceus JB14</name>
    <dbReference type="NCBI Taxonomy" id="1447944"/>
    <lineage>
        <taxon>Eukaryota</taxon>
        <taxon>Fungi</taxon>
        <taxon>Dikarya</taxon>
        <taxon>Basidiomycota</taxon>
        <taxon>Agaricomycotina</taxon>
        <taxon>Agaricomycetes</taxon>
        <taxon>Agaricomycetidae</taxon>
        <taxon>Agaricales</taxon>
        <taxon>Marasmiineae</taxon>
        <taxon>Omphalotaceae</taxon>
        <taxon>Gymnopus</taxon>
    </lineage>
</organism>
<keyword evidence="2" id="KW-1185">Reference proteome</keyword>
<name>A0A6A4HM99_9AGAR</name>